<organism evidence="6 7">
    <name type="scientific">Garicola koreensis</name>
    <dbReference type="NCBI Taxonomy" id="1262554"/>
    <lineage>
        <taxon>Bacteria</taxon>
        <taxon>Bacillati</taxon>
        <taxon>Actinomycetota</taxon>
        <taxon>Actinomycetes</taxon>
        <taxon>Micrococcales</taxon>
        <taxon>Micrococcaceae</taxon>
        <taxon>Garicola</taxon>
    </lineage>
</organism>
<sequence>MGNLDSLTTLLDSVCLDAVDPQGGARRILHPLTLEITQGTVAVVGANGSGKSSLLRLIAGLVEPSSGTVTFAPGPPRTGFVFANPQAQIVMPVVAEDIEFSLKQAGLARRQRRAAALEILEDMGLGERADSSVYELSSGERQKVALAGVLAVRPELVLADEPTTLLDLANAQEFQHRLLNMEVPVVVATHDLELAAQAERVLVFEGGRLVADDEPAPALTFYRQLALGQHHRR</sequence>
<dbReference type="EC" id="3.6.3.-" evidence="6"/>
<dbReference type="PANTHER" id="PTHR43553:SF24">
    <property type="entry name" value="ENERGY-COUPLING FACTOR TRANSPORTER ATP-BINDING PROTEIN ECFA1"/>
    <property type="match status" value="1"/>
</dbReference>
<proteinExistence type="inferred from homology"/>
<dbReference type="RefSeq" id="WP_343064275.1">
    <property type="nucleotide sequence ID" value="NZ_BAABKR010000001.1"/>
</dbReference>
<reference evidence="6 7" key="1">
    <citation type="submission" date="2020-08" db="EMBL/GenBank/DDBJ databases">
        <title>Sequencing the genomes of 1000 actinobacteria strains.</title>
        <authorList>
            <person name="Klenk H.-P."/>
        </authorList>
    </citation>
    <scope>NUCLEOTIDE SEQUENCE [LARGE SCALE GENOMIC DNA]</scope>
    <source>
        <strain evidence="6 7">DSM 28238</strain>
    </source>
</reference>
<keyword evidence="4 6" id="KW-0067">ATP-binding</keyword>
<dbReference type="Pfam" id="PF00005">
    <property type="entry name" value="ABC_tran"/>
    <property type="match status" value="1"/>
</dbReference>
<dbReference type="SMART" id="SM00382">
    <property type="entry name" value="AAA"/>
    <property type="match status" value="1"/>
</dbReference>
<comment type="similarity">
    <text evidence="1">Belongs to the ABC transporter superfamily.</text>
</comment>
<feature type="domain" description="ABC transporter" evidence="5">
    <location>
        <begin position="14"/>
        <end position="231"/>
    </location>
</feature>
<evidence type="ECO:0000256" key="3">
    <source>
        <dbReference type="ARBA" id="ARBA00022741"/>
    </source>
</evidence>
<accession>A0A7W5Y083</accession>
<keyword evidence="7" id="KW-1185">Reference proteome</keyword>
<dbReference type="AlphaFoldDB" id="A0A7W5Y083"/>
<gene>
    <name evidence="6" type="ORF">FHX47_000561</name>
</gene>
<dbReference type="PROSITE" id="PS00211">
    <property type="entry name" value="ABC_TRANSPORTER_1"/>
    <property type="match status" value="1"/>
</dbReference>
<evidence type="ECO:0000256" key="4">
    <source>
        <dbReference type="ARBA" id="ARBA00022840"/>
    </source>
</evidence>
<dbReference type="PROSITE" id="PS50893">
    <property type="entry name" value="ABC_TRANSPORTER_2"/>
    <property type="match status" value="1"/>
</dbReference>
<dbReference type="Proteomes" id="UP000547528">
    <property type="component" value="Unassembled WGS sequence"/>
</dbReference>
<comment type="caution">
    <text evidence="6">The sequence shown here is derived from an EMBL/GenBank/DDBJ whole genome shotgun (WGS) entry which is preliminary data.</text>
</comment>
<dbReference type="Gene3D" id="3.40.50.300">
    <property type="entry name" value="P-loop containing nucleotide triphosphate hydrolases"/>
    <property type="match status" value="1"/>
</dbReference>
<dbReference type="InterPro" id="IPR003593">
    <property type="entry name" value="AAA+_ATPase"/>
</dbReference>
<dbReference type="GO" id="GO:0042626">
    <property type="term" value="F:ATPase-coupled transmembrane transporter activity"/>
    <property type="evidence" value="ECO:0007669"/>
    <property type="project" value="TreeGrafter"/>
</dbReference>
<evidence type="ECO:0000313" key="7">
    <source>
        <dbReference type="Proteomes" id="UP000547528"/>
    </source>
</evidence>
<evidence type="ECO:0000256" key="1">
    <source>
        <dbReference type="ARBA" id="ARBA00005417"/>
    </source>
</evidence>
<keyword evidence="2" id="KW-0813">Transport</keyword>
<dbReference type="InterPro" id="IPR027417">
    <property type="entry name" value="P-loop_NTPase"/>
</dbReference>
<keyword evidence="6" id="KW-0378">Hydrolase</keyword>
<dbReference type="InterPro" id="IPR017871">
    <property type="entry name" value="ABC_transporter-like_CS"/>
</dbReference>
<dbReference type="GO" id="GO:0005524">
    <property type="term" value="F:ATP binding"/>
    <property type="evidence" value="ECO:0007669"/>
    <property type="project" value="UniProtKB-KW"/>
</dbReference>
<evidence type="ECO:0000313" key="6">
    <source>
        <dbReference type="EMBL" id="MBB3666968.1"/>
    </source>
</evidence>
<dbReference type="EMBL" id="JACIBT010000001">
    <property type="protein sequence ID" value="MBB3666968.1"/>
    <property type="molecule type" value="Genomic_DNA"/>
</dbReference>
<dbReference type="GO" id="GO:0043190">
    <property type="term" value="C:ATP-binding cassette (ABC) transporter complex"/>
    <property type="evidence" value="ECO:0007669"/>
    <property type="project" value="TreeGrafter"/>
</dbReference>
<dbReference type="PANTHER" id="PTHR43553">
    <property type="entry name" value="HEAVY METAL TRANSPORTER"/>
    <property type="match status" value="1"/>
</dbReference>
<evidence type="ECO:0000259" key="5">
    <source>
        <dbReference type="PROSITE" id="PS50893"/>
    </source>
</evidence>
<dbReference type="SUPFAM" id="SSF52540">
    <property type="entry name" value="P-loop containing nucleoside triphosphate hydrolases"/>
    <property type="match status" value="1"/>
</dbReference>
<keyword evidence="3" id="KW-0547">Nucleotide-binding</keyword>
<dbReference type="InterPro" id="IPR050095">
    <property type="entry name" value="ECF_ABC_transporter_ATP-bd"/>
</dbReference>
<dbReference type="InterPro" id="IPR015856">
    <property type="entry name" value="ABC_transpr_CbiO/EcfA_su"/>
</dbReference>
<dbReference type="GO" id="GO:0016887">
    <property type="term" value="F:ATP hydrolysis activity"/>
    <property type="evidence" value="ECO:0007669"/>
    <property type="project" value="InterPro"/>
</dbReference>
<name>A0A7W5Y083_9MICC</name>
<dbReference type="CDD" id="cd03225">
    <property type="entry name" value="ABC_cobalt_CbiO_domain1"/>
    <property type="match status" value="1"/>
</dbReference>
<protein>
    <submittedName>
        <fullName evidence="6">Biotin transport system ATP-binding protein</fullName>
        <ecNumber evidence="6">3.6.3.-</ecNumber>
    </submittedName>
</protein>
<evidence type="ECO:0000256" key="2">
    <source>
        <dbReference type="ARBA" id="ARBA00022448"/>
    </source>
</evidence>
<dbReference type="InterPro" id="IPR003439">
    <property type="entry name" value="ABC_transporter-like_ATP-bd"/>
</dbReference>